<dbReference type="Gene3D" id="3.50.50.60">
    <property type="entry name" value="FAD/NAD(P)-binding domain"/>
    <property type="match status" value="1"/>
</dbReference>
<keyword evidence="5" id="KW-0503">Monooxygenase</keyword>
<evidence type="ECO:0000256" key="2">
    <source>
        <dbReference type="ARBA" id="ARBA00022827"/>
    </source>
</evidence>
<feature type="transmembrane region" description="Helical" evidence="3">
    <location>
        <begin position="6"/>
        <end position="23"/>
    </location>
</feature>
<dbReference type="RefSeq" id="WP_260994810.1">
    <property type="nucleotide sequence ID" value="NZ_JAODWD010000005.1"/>
</dbReference>
<keyword evidence="3" id="KW-0812">Transmembrane</keyword>
<organism evidence="5 6">
    <name type="scientific">Mycobacterium deserti</name>
    <dbReference type="NCBI Taxonomy" id="2978347"/>
    <lineage>
        <taxon>Bacteria</taxon>
        <taxon>Bacillati</taxon>
        <taxon>Actinomycetota</taxon>
        <taxon>Actinomycetes</taxon>
        <taxon>Mycobacteriales</taxon>
        <taxon>Mycobacteriaceae</taxon>
        <taxon>Mycobacterium</taxon>
    </lineage>
</organism>
<keyword evidence="6" id="KW-1185">Reference proteome</keyword>
<proteinExistence type="predicted"/>
<evidence type="ECO:0000313" key="5">
    <source>
        <dbReference type="EMBL" id="MCT7660732.1"/>
    </source>
</evidence>
<dbReference type="InterPro" id="IPR050641">
    <property type="entry name" value="RIFMO-like"/>
</dbReference>
<dbReference type="Pfam" id="PF21274">
    <property type="entry name" value="Rng_hyd_C"/>
    <property type="match status" value="1"/>
</dbReference>
<dbReference type="PANTHER" id="PTHR43004">
    <property type="entry name" value="TRK SYSTEM POTASSIUM UPTAKE PROTEIN"/>
    <property type="match status" value="1"/>
</dbReference>
<comment type="caution">
    <text evidence="5">The sequence shown here is derived from an EMBL/GenBank/DDBJ whole genome shotgun (WGS) entry which is preliminary data.</text>
</comment>
<evidence type="ECO:0000259" key="4">
    <source>
        <dbReference type="Pfam" id="PF01494"/>
    </source>
</evidence>
<keyword evidence="3" id="KW-0472">Membrane</keyword>
<dbReference type="Gene3D" id="3.40.30.120">
    <property type="match status" value="1"/>
</dbReference>
<keyword evidence="3" id="KW-1133">Transmembrane helix</keyword>
<gene>
    <name evidence="5" type="ORF">N4S67_20220</name>
</gene>
<dbReference type="PRINTS" id="PR00420">
    <property type="entry name" value="RNGMNOXGNASE"/>
</dbReference>
<keyword evidence="2" id="KW-0274">FAD</keyword>
<reference evidence="6" key="1">
    <citation type="submission" date="2023-07" db="EMBL/GenBank/DDBJ databases">
        <authorList>
            <person name="Deng Y."/>
            <person name="Zhang Y.-Q."/>
        </authorList>
    </citation>
    <scope>NUCLEOTIDE SEQUENCE [LARGE SCALE GENOMIC DNA]</scope>
    <source>
        <strain evidence="6">CPCC 205710</strain>
    </source>
</reference>
<protein>
    <submittedName>
        <fullName evidence="5">FAD-dependent monooxygenase</fullName>
    </submittedName>
</protein>
<dbReference type="InterPro" id="IPR036188">
    <property type="entry name" value="FAD/NAD-bd_sf"/>
</dbReference>
<evidence type="ECO:0000256" key="1">
    <source>
        <dbReference type="ARBA" id="ARBA00022630"/>
    </source>
</evidence>
<keyword evidence="1" id="KW-0285">Flavoprotein</keyword>
<dbReference type="InterPro" id="IPR002938">
    <property type="entry name" value="FAD-bd"/>
</dbReference>
<dbReference type="PANTHER" id="PTHR43004:SF6">
    <property type="entry name" value="FAD_NAD(P)-BINDING OXIDOREDUCTASE FAMILY PROTEIN"/>
    <property type="match status" value="1"/>
</dbReference>
<dbReference type="Gene3D" id="3.30.9.10">
    <property type="entry name" value="D-Amino Acid Oxidase, subunit A, domain 2"/>
    <property type="match status" value="1"/>
</dbReference>
<evidence type="ECO:0000256" key="3">
    <source>
        <dbReference type="SAM" id="Phobius"/>
    </source>
</evidence>
<dbReference type="Pfam" id="PF01494">
    <property type="entry name" value="FAD_binding_3"/>
    <property type="match status" value="1"/>
</dbReference>
<feature type="domain" description="FAD-binding" evidence="4">
    <location>
        <begin position="5"/>
        <end position="350"/>
    </location>
</feature>
<sequence>MASEPVVIVGAGPTGLMMALLLARQGIRSVLLERTTLEPRAPKAHVLNPRSLEIARAAELDVERMRASATSPEDDRWALFVTTMTGDEIGRSPYERQDDTHTPLPRINIAQPRLEQILIDAIRTKSCIELRIGHQWLSAEQSANGVVSRVRTDNGSTYLLRASYLLGADGAGSTVRKALGIELEGTEDVSRCLTIHFEANLRPLVVDRPAMFYWVIGAPIPGIFIAYDIDNTWVYLSFSAPEHLPTTEEVLDLLRSTIGKDDLDLKVRHVIPWNLAGRVATRYRSDRIFLVGDACHSFPPAGGLGMNTGIQDAHNLAWKLAAVIHGWADRDLLDTYEAERRPVALRNAEQSLKNAEGIPAVSALSDQSSPAEVQAAVDGMFDNFNSLAMQIGFTYGNGPQQSQVSVYQPSGRVGDRMPHAWIDTADRGRISSLDLLDDQRFTLLTRSPHYRWKLINPRIPMIHVCVSERWHVPHEWLETMMLTRNRGVLVRPDGHIESHLGPDDFEMSFQLTTSLSS</sequence>
<dbReference type="SUPFAM" id="SSF51905">
    <property type="entry name" value="FAD/NAD(P)-binding domain"/>
    <property type="match status" value="1"/>
</dbReference>
<dbReference type="GO" id="GO:0004497">
    <property type="term" value="F:monooxygenase activity"/>
    <property type="evidence" value="ECO:0007669"/>
    <property type="project" value="UniProtKB-KW"/>
</dbReference>
<name>A0ABT2MEN6_9MYCO</name>
<evidence type="ECO:0000313" key="6">
    <source>
        <dbReference type="Proteomes" id="UP001206639"/>
    </source>
</evidence>
<dbReference type="Proteomes" id="UP001206639">
    <property type="component" value="Unassembled WGS sequence"/>
</dbReference>
<dbReference type="EMBL" id="JAODWD010000005">
    <property type="protein sequence ID" value="MCT7660732.1"/>
    <property type="molecule type" value="Genomic_DNA"/>
</dbReference>
<keyword evidence="5" id="KW-0560">Oxidoreductase</keyword>
<accession>A0ABT2MEN6</accession>